<dbReference type="Pfam" id="PF01609">
    <property type="entry name" value="DDE_Tnp_1"/>
    <property type="match status" value="1"/>
</dbReference>
<dbReference type="GO" id="GO:0003677">
    <property type="term" value="F:DNA binding"/>
    <property type="evidence" value="ECO:0007669"/>
    <property type="project" value="UniProtKB-KW"/>
</dbReference>
<evidence type="ECO:0000256" key="2">
    <source>
        <dbReference type="ARBA" id="ARBA00022578"/>
    </source>
</evidence>
<dbReference type="PANTHER" id="PTHR33258:SF1">
    <property type="entry name" value="TRANSPOSASE INSL FOR INSERTION SEQUENCE ELEMENT IS186A-RELATED"/>
    <property type="match status" value="1"/>
</dbReference>
<evidence type="ECO:0000256" key="3">
    <source>
        <dbReference type="ARBA" id="ARBA00023125"/>
    </source>
</evidence>
<sequence>MSFPKFLKDLVYGFAIEIGSLRLLVDGLQTSPQAKELGLTPASLTIFHESFLRFPSSLFRDTFSRLLESCSWIKVPEFEALGQLCCVDGSLFPALTTMDWAVYQKKVQAFKFHCCFELNRMVPLQFVIGPGTSNEKKVLLQIAQPGVTYISDRGYVSFPLFRQIHEKKALFIIRSKKNLLTTVVENLQIEIPSSFLKLYSQATDQKVRFTNDPSGIEYRMITFWAAGTYFVLVTNRFDLTTFEVIILYSFRWQVELLFKFLKRTLRGLHLFNHSPNGVEIHFYSILTTAVLQLHFKQQCTLQVSGPIQTTHDSLTAAAEDAAAASPKPIIIAGDLVQAMGKGLQELWKVGIHWLKTLRAWIDRPFTPEVARLLAAVPEGKLLRPTIFDSSSPILFEFKCPHCGGI</sequence>
<dbReference type="PANTHER" id="PTHR33258">
    <property type="entry name" value="TRANSPOSASE INSL FOR INSERTION SEQUENCE ELEMENT IS186A-RELATED"/>
    <property type="match status" value="1"/>
</dbReference>
<keyword evidence="4" id="KW-0233">DNA recombination</keyword>
<comment type="similarity">
    <text evidence="1">Belongs to the transposase 11 family.</text>
</comment>
<dbReference type="GO" id="GO:0004803">
    <property type="term" value="F:transposase activity"/>
    <property type="evidence" value="ECO:0007669"/>
    <property type="project" value="InterPro"/>
</dbReference>
<name>A0A932FX20_UNCTE</name>
<proteinExistence type="inferred from homology"/>
<keyword evidence="2" id="KW-0815">Transposition</keyword>
<reference evidence="6" key="1">
    <citation type="submission" date="2020-07" db="EMBL/GenBank/DDBJ databases">
        <title>Huge and variable diversity of episymbiotic CPR bacteria and DPANN archaea in groundwater ecosystems.</title>
        <authorList>
            <person name="He C.Y."/>
            <person name="Keren R."/>
            <person name="Whittaker M."/>
            <person name="Farag I.F."/>
            <person name="Doudna J."/>
            <person name="Cate J.H.D."/>
            <person name="Banfield J.F."/>
        </authorList>
    </citation>
    <scope>NUCLEOTIDE SEQUENCE</scope>
    <source>
        <strain evidence="6">NC_groundwater_672_Ag_B-0.1um_62_36</strain>
    </source>
</reference>
<protein>
    <submittedName>
        <fullName evidence="6">IS4 family transposase</fullName>
    </submittedName>
</protein>
<dbReference type="InterPro" id="IPR002559">
    <property type="entry name" value="Transposase_11"/>
</dbReference>
<dbReference type="AlphaFoldDB" id="A0A932FX20"/>
<feature type="domain" description="Transposase IS4-like" evidence="5">
    <location>
        <begin position="83"/>
        <end position="290"/>
    </location>
</feature>
<evidence type="ECO:0000259" key="5">
    <source>
        <dbReference type="Pfam" id="PF01609"/>
    </source>
</evidence>
<dbReference type="InterPro" id="IPR012337">
    <property type="entry name" value="RNaseH-like_sf"/>
</dbReference>
<comment type="caution">
    <text evidence="6">The sequence shown here is derived from an EMBL/GenBank/DDBJ whole genome shotgun (WGS) entry which is preliminary data.</text>
</comment>
<keyword evidence="3" id="KW-0238">DNA-binding</keyword>
<evidence type="ECO:0000313" key="7">
    <source>
        <dbReference type="Proteomes" id="UP000769766"/>
    </source>
</evidence>
<dbReference type="NCBIfam" id="NF033592">
    <property type="entry name" value="transpos_IS4_1"/>
    <property type="match status" value="1"/>
</dbReference>
<dbReference type="InterPro" id="IPR047952">
    <property type="entry name" value="Transpos_IS4"/>
</dbReference>
<gene>
    <name evidence="6" type="ORF">HYY20_09455</name>
</gene>
<dbReference type="GO" id="GO:0006313">
    <property type="term" value="P:DNA transposition"/>
    <property type="evidence" value="ECO:0007669"/>
    <property type="project" value="InterPro"/>
</dbReference>
<accession>A0A932FX20</accession>
<dbReference type="EMBL" id="JACPRF010000283">
    <property type="protein sequence ID" value="MBI2877093.1"/>
    <property type="molecule type" value="Genomic_DNA"/>
</dbReference>
<dbReference type="SUPFAM" id="SSF53098">
    <property type="entry name" value="Ribonuclease H-like"/>
    <property type="match status" value="1"/>
</dbReference>
<evidence type="ECO:0000256" key="1">
    <source>
        <dbReference type="ARBA" id="ARBA00010075"/>
    </source>
</evidence>
<dbReference type="Proteomes" id="UP000769766">
    <property type="component" value="Unassembled WGS sequence"/>
</dbReference>
<evidence type="ECO:0000313" key="6">
    <source>
        <dbReference type="EMBL" id="MBI2877093.1"/>
    </source>
</evidence>
<evidence type="ECO:0000256" key="4">
    <source>
        <dbReference type="ARBA" id="ARBA00023172"/>
    </source>
</evidence>
<organism evidence="6 7">
    <name type="scientific">Tectimicrobiota bacterium</name>
    <dbReference type="NCBI Taxonomy" id="2528274"/>
    <lineage>
        <taxon>Bacteria</taxon>
        <taxon>Pseudomonadati</taxon>
        <taxon>Nitrospinota/Tectimicrobiota group</taxon>
        <taxon>Candidatus Tectimicrobiota</taxon>
    </lineage>
</organism>